<dbReference type="OrthoDB" id="2402896at2759"/>
<dbReference type="PANTHER" id="PTHR31669">
    <property type="entry name" value="PROTEIN FAR1-RELATED SEQUENCE 10-RELATED"/>
    <property type="match status" value="1"/>
</dbReference>
<dbReference type="Proteomes" id="UP000789508">
    <property type="component" value="Unassembled WGS sequence"/>
</dbReference>
<keyword evidence="4" id="KW-1185">Reference proteome</keyword>
<proteinExistence type="predicted"/>
<feature type="non-terminal residue" evidence="3">
    <location>
        <position position="1"/>
    </location>
</feature>
<keyword evidence="1" id="KW-1133">Transmembrane helix</keyword>
<keyword evidence="1" id="KW-0472">Membrane</keyword>
<dbReference type="EMBL" id="CAJVPS010056949">
    <property type="protein sequence ID" value="CAG8777997.1"/>
    <property type="molecule type" value="Genomic_DNA"/>
</dbReference>
<evidence type="ECO:0000259" key="2">
    <source>
        <dbReference type="Pfam" id="PF10551"/>
    </source>
</evidence>
<evidence type="ECO:0000313" key="3">
    <source>
        <dbReference type="EMBL" id="CAG8777997.1"/>
    </source>
</evidence>
<evidence type="ECO:0000256" key="1">
    <source>
        <dbReference type="SAM" id="Phobius"/>
    </source>
</evidence>
<keyword evidence="1" id="KW-0812">Transmembrane</keyword>
<dbReference type="PANTHER" id="PTHR31669:SF299">
    <property type="entry name" value="PROTEIN FAR1-RELATED SEQUENCE"/>
    <property type="match status" value="1"/>
</dbReference>
<protein>
    <submittedName>
        <fullName evidence="3">3102_t:CDS:1</fullName>
    </submittedName>
</protein>
<sequence length="74" mass="8484">VTNNGLFYCTVTALLWDEMSSSFKWLFKAFICIFGTVLHTILTDNDLAMADAICFILIDKYGTKHSLCIWHMVM</sequence>
<dbReference type="Pfam" id="PF10551">
    <property type="entry name" value="MULE"/>
    <property type="match status" value="1"/>
</dbReference>
<dbReference type="AlphaFoldDB" id="A0A9N9JIQ6"/>
<comment type="caution">
    <text evidence="3">The sequence shown here is derived from an EMBL/GenBank/DDBJ whole genome shotgun (WGS) entry which is preliminary data.</text>
</comment>
<name>A0A9N9JIQ6_9GLOM</name>
<evidence type="ECO:0000313" key="4">
    <source>
        <dbReference type="Proteomes" id="UP000789508"/>
    </source>
</evidence>
<organism evidence="3 4">
    <name type="scientific">Ambispora leptoticha</name>
    <dbReference type="NCBI Taxonomy" id="144679"/>
    <lineage>
        <taxon>Eukaryota</taxon>
        <taxon>Fungi</taxon>
        <taxon>Fungi incertae sedis</taxon>
        <taxon>Mucoromycota</taxon>
        <taxon>Glomeromycotina</taxon>
        <taxon>Glomeromycetes</taxon>
        <taxon>Archaeosporales</taxon>
        <taxon>Ambisporaceae</taxon>
        <taxon>Ambispora</taxon>
    </lineage>
</organism>
<feature type="domain" description="MULE transposase" evidence="2">
    <location>
        <begin position="2"/>
        <end position="73"/>
    </location>
</feature>
<dbReference type="InterPro" id="IPR031052">
    <property type="entry name" value="FHY3/FAR1"/>
</dbReference>
<dbReference type="GO" id="GO:0006355">
    <property type="term" value="P:regulation of DNA-templated transcription"/>
    <property type="evidence" value="ECO:0007669"/>
    <property type="project" value="InterPro"/>
</dbReference>
<feature type="non-terminal residue" evidence="3">
    <location>
        <position position="74"/>
    </location>
</feature>
<reference evidence="3" key="1">
    <citation type="submission" date="2021-06" db="EMBL/GenBank/DDBJ databases">
        <authorList>
            <person name="Kallberg Y."/>
            <person name="Tangrot J."/>
            <person name="Rosling A."/>
        </authorList>
    </citation>
    <scope>NUCLEOTIDE SEQUENCE</scope>
    <source>
        <strain evidence="3">FL130A</strain>
    </source>
</reference>
<feature type="transmembrane region" description="Helical" evidence="1">
    <location>
        <begin position="25"/>
        <end position="42"/>
    </location>
</feature>
<accession>A0A9N9JIQ6</accession>
<dbReference type="InterPro" id="IPR018289">
    <property type="entry name" value="MULE_transposase_dom"/>
</dbReference>
<gene>
    <name evidence="3" type="ORF">ALEPTO_LOCUS14508</name>
</gene>